<gene>
    <name evidence="2" type="primary">RNASEH2B</name>
    <name evidence="2" type="ORF">HDU87_003557</name>
</gene>
<evidence type="ECO:0000313" key="2">
    <source>
        <dbReference type="EMBL" id="KAJ3178483.1"/>
    </source>
</evidence>
<accession>A0AAD5TK76</accession>
<feature type="domain" description="Ribonuclease H2 subunit B wHTH" evidence="1">
    <location>
        <begin position="65"/>
        <end position="155"/>
    </location>
</feature>
<dbReference type="GO" id="GO:0005654">
    <property type="term" value="C:nucleoplasm"/>
    <property type="evidence" value="ECO:0007669"/>
    <property type="project" value="TreeGrafter"/>
</dbReference>
<keyword evidence="3" id="KW-1185">Reference proteome</keyword>
<dbReference type="Gene3D" id="2.20.25.530">
    <property type="match status" value="1"/>
</dbReference>
<dbReference type="Gene3D" id="1.10.20.120">
    <property type="match status" value="1"/>
</dbReference>
<dbReference type="GO" id="GO:0006401">
    <property type="term" value="P:RNA catabolic process"/>
    <property type="evidence" value="ECO:0007669"/>
    <property type="project" value="TreeGrafter"/>
</dbReference>
<dbReference type="PANTHER" id="PTHR13383:SF11">
    <property type="entry name" value="RIBONUCLEASE H2 SUBUNIT B"/>
    <property type="match status" value="1"/>
</dbReference>
<sequence length="265" mass="29306">MDCLFNPAAIFSSDEQVYFLFRPQEPCLLEVQKTDCNGKSSWFVDDAVQKDGSLYALSPFDPLLLLLPILHAKRRQTAECAGAFLSLDDLLYDAGAPNLARLGDIPHFEEKLLTVCDVTAPTPDMQFFRLCDKKVVAWLRGKVDRIVAKFASYALLAALAAGEKEMEEKLILESRRHVAIRLLGDTLAPMWVAKLKESYGLGDTIASEYVYFDNVIKRPLAASNGAGEDNKAAAAKKTKLSHGQRTLAKANKEGMKNIASFFAKK</sequence>
<name>A0AAD5TK76_9FUNG</name>
<dbReference type="EMBL" id="JADGJQ010000026">
    <property type="protein sequence ID" value="KAJ3178483.1"/>
    <property type="molecule type" value="Genomic_DNA"/>
</dbReference>
<dbReference type="AlphaFoldDB" id="A0AAD5TK76"/>
<dbReference type="Proteomes" id="UP001212152">
    <property type="component" value="Unassembled WGS sequence"/>
</dbReference>
<dbReference type="InterPro" id="IPR019024">
    <property type="entry name" value="RNase_H2_suB_wHTH"/>
</dbReference>
<evidence type="ECO:0000259" key="1">
    <source>
        <dbReference type="Pfam" id="PF09468"/>
    </source>
</evidence>
<reference evidence="2" key="1">
    <citation type="submission" date="2020-05" db="EMBL/GenBank/DDBJ databases">
        <title>Phylogenomic resolution of chytrid fungi.</title>
        <authorList>
            <person name="Stajich J.E."/>
            <person name="Amses K."/>
            <person name="Simmons R."/>
            <person name="Seto K."/>
            <person name="Myers J."/>
            <person name="Bonds A."/>
            <person name="Quandt C.A."/>
            <person name="Barry K."/>
            <person name="Liu P."/>
            <person name="Grigoriev I."/>
            <person name="Longcore J.E."/>
            <person name="James T.Y."/>
        </authorList>
    </citation>
    <scope>NUCLEOTIDE SEQUENCE</scope>
    <source>
        <strain evidence="2">JEL0379</strain>
    </source>
</reference>
<dbReference type="InterPro" id="IPR040456">
    <property type="entry name" value="RNase_H2_suB"/>
</dbReference>
<dbReference type="Pfam" id="PF09468">
    <property type="entry name" value="RNase_H2-Ydr279"/>
    <property type="match status" value="1"/>
</dbReference>
<proteinExistence type="predicted"/>
<comment type="caution">
    <text evidence="2">The sequence shown here is derived from an EMBL/GenBank/DDBJ whole genome shotgun (WGS) entry which is preliminary data.</text>
</comment>
<evidence type="ECO:0000313" key="3">
    <source>
        <dbReference type="Proteomes" id="UP001212152"/>
    </source>
</evidence>
<dbReference type="PANTHER" id="PTHR13383">
    <property type="entry name" value="RIBONUCLEASE H2 SUBUNIT B"/>
    <property type="match status" value="1"/>
</dbReference>
<organism evidence="2 3">
    <name type="scientific">Geranomyces variabilis</name>
    <dbReference type="NCBI Taxonomy" id="109894"/>
    <lineage>
        <taxon>Eukaryota</taxon>
        <taxon>Fungi</taxon>
        <taxon>Fungi incertae sedis</taxon>
        <taxon>Chytridiomycota</taxon>
        <taxon>Chytridiomycota incertae sedis</taxon>
        <taxon>Chytridiomycetes</taxon>
        <taxon>Spizellomycetales</taxon>
        <taxon>Powellomycetaceae</taxon>
        <taxon>Geranomyces</taxon>
    </lineage>
</organism>
<protein>
    <submittedName>
        <fullName evidence="2">Ribonuclease H2 subunit B</fullName>
    </submittedName>
</protein>
<dbReference type="GO" id="GO:0032299">
    <property type="term" value="C:ribonuclease H2 complex"/>
    <property type="evidence" value="ECO:0007669"/>
    <property type="project" value="InterPro"/>
</dbReference>